<dbReference type="PANTHER" id="PTHR35928:SF2">
    <property type="entry name" value="SMALL RIBOSOMAL SUBUNIT PROTEIN US3M"/>
    <property type="match status" value="1"/>
</dbReference>
<dbReference type="PANTHER" id="PTHR35928">
    <property type="entry name" value="RIBOSOMAL PROTEIN S3, MITOCHONDRIAL"/>
    <property type="match status" value="1"/>
</dbReference>
<dbReference type="Gene3D" id="3.30.1140.32">
    <property type="entry name" value="Ribosomal protein S3, C-terminal domain"/>
    <property type="match status" value="1"/>
</dbReference>
<evidence type="ECO:0000259" key="8">
    <source>
        <dbReference type="Pfam" id="PF00189"/>
    </source>
</evidence>
<keyword evidence="5" id="KW-0687">Ribonucleoprotein</keyword>
<dbReference type="InterPro" id="IPR044954">
    <property type="entry name" value="Ribosomal_uS3m_plant"/>
</dbReference>
<geneLocation type="mitochondrion" evidence="9"/>
<protein>
    <recommendedName>
        <fullName evidence="6">Small ribosomal subunit protein uS3m</fullName>
    </recommendedName>
    <alternativeName>
        <fullName evidence="7">Ribosomal protein S3, mitochondrial</fullName>
    </alternativeName>
</protein>
<comment type="similarity">
    <text evidence="2">Belongs to the universal ribosomal protein uS3 family.</text>
</comment>
<feature type="domain" description="Small ribosomal subunit protein uS3 C-terminal" evidence="8">
    <location>
        <begin position="182"/>
        <end position="268"/>
    </location>
</feature>
<name>A0A4D6C4Z4_9CHLO</name>
<dbReference type="InterPro" id="IPR036419">
    <property type="entry name" value="Ribosomal_S3_C_sf"/>
</dbReference>
<dbReference type="GO" id="GO:0006412">
    <property type="term" value="P:translation"/>
    <property type="evidence" value="ECO:0007669"/>
    <property type="project" value="InterPro"/>
</dbReference>
<dbReference type="GO" id="GO:1990904">
    <property type="term" value="C:ribonucleoprotein complex"/>
    <property type="evidence" value="ECO:0007669"/>
    <property type="project" value="UniProtKB-KW"/>
</dbReference>
<evidence type="ECO:0000256" key="3">
    <source>
        <dbReference type="ARBA" id="ARBA00022980"/>
    </source>
</evidence>
<dbReference type="GO" id="GO:0005739">
    <property type="term" value="C:mitochondrion"/>
    <property type="evidence" value="ECO:0007669"/>
    <property type="project" value="UniProtKB-SubCell"/>
</dbReference>
<dbReference type="GO" id="GO:0003723">
    <property type="term" value="F:RNA binding"/>
    <property type="evidence" value="ECO:0007669"/>
    <property type="project" value="InterPro"/>
</dbReference>
<evidence type="ECO:0000256" key="5">
    <source>
        <dbReference type="ARBA" id="ARBA00023274"/>
    </source>
</evidence>
<gene>
    <name evidence="9" type="primary">rps3</name>
</gene>
<dbReference type="SUPFAM" id="SSF54814">
    <property type="entry name" value="Prokaryotic type KH domain (KH-domain type II)"/>
    <property type="match status" value="1"/>
</dbReference>
<dbReference type="EMBL" id="MK086008">
    <property type="protein sequence ID" value="QBX98826.1"/>
    <property type="molecule type" value="Genomic_DNA"/>
</dbReference>
<dbReference type="GO" id="GO:0005840">
    <property type="term" value="C:ribosome"/>
    <property type="evidence" value="ECO:0007669"/>
    <property type="project" value="UniProtKB-KW"/>
</dbReference>
<keyword evidence="4 9" id="KW-0496">Mitochondrion</keyword>
<sequence>MSRKTNPISNRLQGNRQFDSQWWSSHFYADLFARDYMSRFYLNKIFGETSISLARIGSTGNPSHQQLLLYLTKPFTPQKRGSSKNDLESVFQPPWNPKDEWSNKEKKLRWCALLFACTQMSPTKHKTFYRKNLDQTMRTKPTSHQLQKCENTLQLALGSPYQIRAYEIPSIYWSAESLAQWIQVQLQKRVAFRSLFRHIQKESDTLIHRGMIQGIRLTLSGRLGGAELAQQESRLFGQTSLNVFAARIDFASRPAITQHGLIGIKVWISF</sequence>
<comment type="subcellular location">
    <subcellularLocation>
        <location evidence="1">Mitochondrion</location>
    </subcellularLocation>
</comment>
<dbReference type="GO" id="GO:0003735">
    <property type="term" value="F:structural constituent of ribosome"/>
    <property type="evidence" value="ECO:0007669"/>
    <property type="project" value="InterPro"/>
</dbReference>
<evidence type="ECO:0000313" key="9">
    <source>
        <dbReference type="EMBL" id="QBX98826.1"/>
    </source>
</evidence>
<dbReference type="InterPro" id="IPR001351">
    <property type="entry name" value="Ribosomal_uS3_C"/>
</dbReference>
<evidence type="ECO:0000256" key="6">
    <source>
        <dbReference type="ARBA" id="ARBA00035157"/>
    </source>
</evidence>
<organism evidence="9">
    <name type="scientific">Chloropicon maureeniae</name>
    <dbReference type="NCBI Taxonomy" id="1461542"/>
    <lineage>
        <taxon>Eukaryota</taxon>
        <taxon>Viridiplantae</taxon>
        <taxon>Chlorophyta</taxon>
        <taxon>Chloropicophyceae</taxon>
        <taxon>Chloropicales</taxon>
        <taxon>Chloropicaceae</taxon>
        <taxon>Chloropicon</taxon>
    </lineage>
</organism>
<dbReference type="RefSeq" id="YP_009647147.1">
    <property type="nucleotide sequence ID" value="NC_042602.1"/>
</dbReference>
<evidence type="ECO:0000256" key="1">
    <source>
        <dbReference type="ARBA" id="ARBA00004173"/>
    </source>
</evidence>
<keyword evidence="3 9" id="KW-0689">Ribosomal protein</keyword>
<evidence type="ECO:0000256" key="4">
    <source>
        <dbReference type="ARBA" id="ARBA00023128"/>
    </source>
</evidence>
<proteinExistence type="inferred from homology"/>
<dbReference type="GeneID" id="40513574"/>
<evidence type="ECO:0000256" key="2">
    <source>
        <dbReference type="ARBA" id="ARBA00010761"/>
    </source>
</evidence>
<reference evidence="9" key="1">
    <citation type="journal article" date="2019" name="Genome Biol. Evol.">
        <title>Tracing the Evolution of the Plastome and Mitogenome in the Chloropicophyceae Uncovered Convergent tRNA Gene Losses and a Variant Plastid Genetic Code.</title>
        <authorList>
            <person name="Turmel M."/>
            <person name="Dos Santos A.L."/>
            <person name="Otis C."/>
            <person name="Sergerie R."/>
            <person name="Lemieux C."/>
        </authorList>
    </citation>
    <scope>NUCLEOTIDE SEQUENCE</scope>
</reference>
<dbReference type="InterPro" id="IPR009019">
    <property type="entry name" value="KH_sf_prok-type"/>
</dbReference>
<dbReference type="SUPFAM" id="SSF54821">
    <property type="entry name" value="Ribosomal protein S3 C-terminal domain"/>
    <property type="match status" value="1"/>
</dbReference>
<dbReference type="Pfam" id="PF00189">
    <property type="entry name" value="Ribosomal_S3_C"/>
    <property type="match status" value="1"/>
</dbReference>
<evidence type="ECO:0000256" key="7">
    <source>
        <dbReference type="ARBA" id="ARBA00035414"/>
    </source>
</evidence>
<accession>A0A4D6C4Z4</accession>
<dbReference type="AlphaFoldDB" id="A0A4D6C4Z4"/>